<dbReference type="InterPro" id="IPR017867">
    <property type="entry name" value="Tyr_phospatase_low_mol_wt"/>
</dbReference>
<dbReference type="EC" id="3.1.3.48" evidence="2"/>
<dbReference type="InterPro" id="IPR050438">
    <property type="entry name" value="LMW_PTPase"/>
</dbReference>
<dbReference type="AlphaFoldDB" id="A0A0S2KMX7"/>
<accession>A0A0S2KMX7</accession>
<feature type="domain" description="Phosphotyrosine protein phosphatase I" evidence="6">
    <location>
        <begin position="15"/>
        <end position="165"/>
    </location>
</feature>
<keyword evidence="8" id="KW-1185">Reference proteome</keyword>
<keyword evidence="3" id="KW-0378">Hydrolase</keyword>
<feature type="active site" description="Proton donor" evidence="5">
    <location>
        <position position="139"/>
    </location>
</feature>
<protein>
    <recommendedName>
        <fullName evidence="2">protein-tyrosine-phosphatase</fullName>
        <ecNumber evidence="2">3.1.3.48</ecNumber>
    </recommendedName>
</protein>
<reference evidence="8" key="1">
    <citation type="submission" date="2015-11" db="EMBL/GenBank/DDBJ databases">
        <authorList>
            <person name="Holder M.E."/>
            <person name="Ajami N.J."/>
            <person name="Petrosino J.F."/>
        </authorList>
    </citation>
    <scope>NUCLEOTIDE SEQUENCE [LARGE SCALE GENOMIC DNA]</scope>
    <source>
        <strain evidence="8">F0113</strain>
    </source>
</reference>
<evidence type="ECO:0000256" key="3">
    <source>
        <dbReference type="ARBA" id="ARBA00022801"/>
    </source>
</evidence>
<gene>
    <name evidence="7" type="ORF">AS203_11665</name>
</gene>
<keyword evidence="4" id="KW-0904">Protein phosphatase</keyword>
<dbReference type="PANTHER" id="PTHR11717">
    <property type="entry name" value="LOW MOLECULAR WEIGHT PROTEIN TYROSINE PHOSPHATASE"/>
    <property type="match status" value="1"/>
</dbReference>
<comment type="similarity">
    <text evidence="1">Belongs to the low molecular weight phosphotyrosine protein phosphatase family.</text>
</comment>
<dbReference type="Proteomes" id="UP000056252">
    <property type="component" value="Chromosome"/>
</dbReference>
<dbReference type="EMBL" id="CP013195">
    <property type="protein sequence ID" value="ALO49657.1"/>
    <property type="molecule type" value="Genomic_DNA"/>
</dbReference>
<dbReference type="Gene3D" id="3.40.50.2300">
    <property type="match status" value="1"/>
</dbReference>
<dbReference type="Pfam" id="PF01451">
    <property type="entry name" value="LMWPc"/>
    <property type="match status" value="1"/>
</dbReference>
<evidence type="ECO:0000256" key="4">
    <source>
        <dbReference type="ARBA" id="ARBA00022912"/>
    </source>
</evidence>
<dbReference type="PRINTS" id="PR00719">
    <property type="entry name" value="LMWPTPASE"/>
</dbReference>
<feature type="active site" evidence="5">
    <location>
        <position position="27"/>
    </location>
</feature>
<sequence>MLKWERKKNKDEMKKRILFICLGNICRSPAAEGVMRELVHHAGRDDEFEIDSAGIGGWHVGQLPDNRMRNHGAQRGYKFDSRARQFSKNDFSHFDYILVMDHDNFRAVSAMAPTPADQVKVRMLTDYLQHHPNASVVPDPYYGGPEDFDYALDLIEDACQGLLNRLDN</sequence>
<dbReference type="STRING" id="76123.AS203_11665"/>
<evidence type="ECO:0000313" key="8">
    <source>
        <dbReference type="Proteomes" id="UP000056252"/>
    </source>
</evidence>
<feature type="active site" description="Nucleophile" evidence="5">
    <location>
        <position position="21"/>
    </location>
</feature>
<dbReference type="SUPFAM" id="SSF52788">
    <property type="entry name" value="Phosphotyrosine protein phosphatases I"/>
    <property type="match status" value="1"/>
</dbReference>
<evidence type="ECO:0000313" key="7">
    <source>
        <dbReference type="EMBL" id="ALO49657.1"/>
    </source>
</evidence>
<evidence type="ECO:0000256" key="1">
    <source>
        <dbReference type="ARBA" id="ARBA00011063"/>
    </source>
</evidence>
<dbReference type="PANTHER" id="PTHR11717:SF7">
    <property type="entry name" value="LOW MOLECULAR WEIGHT PHOSPHOTYROSINE PROTEIN PHOSPHATASE"/>
    <property type="match status" value="1"/>
</dbReference>
<organism evidence="7 8">
    <name type="scientific">Hoylesella enoeca</name>
    <dbReference type="NCBI Taxonomy" id="76123"/>
    <lineage>
        <taxon>Bacteria</taxon>
        <taxon>Pseudomonadati</taxon>
        <taxon>Bacteroidota</taxon>
        <taxon>Bacteroidia</taxon>
        <taxon>Bacteroidales</taxon>
        <taxon>Prevotellaceae</taxon>
        <taxon>Hoylesella</taxon>
    </lineage>
</organism>
<evidence type="ECO:0000256" key="2">
    <source>
        <dbReference type="ARBA" id="ARBA00013064"/>
    </source>
</evidence>
<evidence type="ECO:0000259" key="6">
    <source>
        <dbReference type="SMART" id="SM00226"/>
    </source>
</evidence>
<name>A0A0S2KMX7_9BACT</name>
<dbReference type="SMART" id="SM00226">
    <property type="entry name" value="LMWPc"/>
    <property type="match status" value="1"/>
</dbReference>
<evidence type="ECO:0000256" key="5">
    <source>
        <dbReference type="PIRSR" id="PIRSR617867-1"/>
    </source>
</evidence>
<dbReference type="InterPro" id="IPR036196">
    <property type="entry name" value="Ptyr_pPase_sf"/>
</dbReference>
<dbReference type="FunFam" id="3.40.50.2300:FF:000113">
    <property type="entry name" value="Low molecular weight protein-tyrosine-phosphatase"/>
    <property type="match status" value="1"/>
</dbReference>
<dbReference type="GO" id="GO:0004725">
    <property type="term" value="F:protein tyrosine phosphatase activity"/>
    <property type="evidence" value="ECO:0007669"/>
    <property type="project" value="UniProtKB-EC"/>
</dbReference>
<dbReference type="InterPro" id="IPR023485">
    <property type="entry name" value="Ptyr_pPase"/>
</dbReference>
<proteinExistence type="inferred from homology"/>
<dbReference type="KEGG" id="peo:AS203_11665"/>
<dbReference type="eggNOG" id="COG0394">
    <property type="taxonomic scope" value="Bacteria"/>
</dbReference>
<dbReference type="CDD" id="cd16343">
    <property type="entry name" value="LMWPTP"/>
    <property type="match status" value="1"/>
</dbReference>